<name>A0A1F7U5W9_9BACT</name>
<proteinExistence type="predicted"/>
<dbReference type="InterPro" id="IPR036515">
    <property type="entry name" value="Transposase_17_sf"/>
</dbReference>
<dbReference type="PANTHER" id="PTHR34322">
    <property type="entry name" value="TRANSPOSASE, Y1_TNP DOMAIN-CONTAINING"/>
    <property type="match status" value="1"/>
</dbReference>
<sequence>MPNHYHFLLEQVSDGGVEGFFHRLGTGYTNYYNKRYERTGRLFENTFKAIHVDSDEYLVHLSRYIHLNPLDLFLKDWKRADKLSHEQAALYLHSYRWYSFHDYMTQSNVSGVNVGFEKILCSFSSSKDYEQFVLAWTNNDSLRIHTFDD</sequence>
<dbReference type="AlphaFoldDB" id="A0A1F7U5W9"/>
<evidence type="ECO:0000313" key="1">
    <source>
        <dbReference type="EMBL" id="OGL73642.1"/>
    </source>
</evidence>
<dbReference type="GO" id="GO:0006313">
    <property type="term" value="P:DNA transposition"/>
    <property type="evidence" value="ECO:0007669"/>
    <property type="project" value="InterPro"/>
</dbReference>
<dbReference type="SUPFAM" id="SSF143422">
    <property type="entry name" value="Transposase IS200-like"/>
    <property type="match status" value="1"/>
</dbReference>
<evidence type="ECO:0000313" key="2">
    <source>
        <dbReference type="Proteomes" id="UP000176303"/>
    </source>
</evidence>
<organism evidence="1 2">
    <name type="scientific">Candidatus Uhrbacteria bacterium RIFCSPHIGHO2_02_FULL_57_19</name>
    <dbReference type="NCBI Taxonomy" id="1802391"/>
    <lineage>
        <taxon>Bacteria</taxon>
        <taxon>Candidatus Uhriibacteriota</taxon>
    </lineage>
</organism>
<dbReference type="Gene3D" id="3.30.70.1290">
    <property type="entry name" value="Transposase IS200-like"/>
    <property type="match status" value="1"/>
</dbReference>
<protein>
    <recommendedName>
        <fullName evidence="3">Transposase IS200-like domain-containing protein</fullName>
    </recommendedName>
</protein>
<accession>A0A1F7U5W9</accession>
<gene>
    <name evidence="1" type="ORF">A3D72_03715</name>
</gene>
<comment type="caution">
    <text evidence="1">The sequence shown here is derived from an EMBL/GenBank/DDBJ whole genome shotgun (WGS) entry which is preliminary data.</text>
</comment>
<dbReference type="Proteomes" id="UP000176303">
    <property type="component" value="Unassembled WGS sequence"/>
</dbReference>
<dbReference type="PANTHER" id="PTHR34322:SF2">
    <property type="entry name" value="TRANSPOSASE IS200-LIKE DOMAIN-CONTAINING PROTEIN"/>
    <property type="match status" value="1"/>
</dbReference>
<reference evidence="1 2" key="1">
    <citation type="journal article" date="2016" name="Nat. Commun.">
        <title>Thousands of microbial genomes shed light on interconnected biogeochemical processes in an aquifer system.</title>
        <authorList>
            <person name="Anantharaman K."/>
            <person name="Brown C.T."/>
            <person name="Hug L.A."/>
            <person name="Sharon I."/>
            <person name="Castelle C.J."/>
            <person name="Probst A.J."/>
            <person name="Thomas B.C."/>
            <person name="Singh A."/>
            <person name="Wilkins M.J."/>
            <person name="Karaoz U."/>
            <person name="Brodie E.L."/>
            <person name="Williams K.H."/>
            <person name="Hubbard S.S."/>
            <person name="Banfield J.F."/>
        </authorList>
    </citation>
    <scope>NUCLEOTIDE SEQUENCE [LARGE SCALE GENOMIC DNA]</scope>
</reference>
<dbReference type="GO" id="GO:0004803">
    <property type="term" value="F:transposase activity"/>
    <property type="evidence" value="ECO:0007669"/>
    <property type="project" value="InterPro"/>
</dbReference>
<evidence type="ECO:0008006" key="3">
    <source>
        <dbReference type="Google" id="ProtNLM"/>
    </source>
</evidence>
<dbReference type="EMBL" id="MGDZ01000025">
    <property type="protein sequence ID" value="OGL73642.1"/>
    <property type="molecule type" value="Genomic_DNA"/>
</dbReference>
<dbReference type="GO" id="GO:0003677">
    <property type="term" value="F:DNA binding"/>
    <property type="evidence" value="ECO:0007669"/>
    <property type="project" value="InterPro"/>
</dbReference>